<feature type="domain" description="DOT1" evidence="18">
    <location>
        <begin position="186"/>
        <end position="513"/>
    </location>
</feature>
<evidence type="ECO:0000256" key="6">
    <source>
        <dbReference type="ARBA" id="ARBA00022679"/>
    </source>
</evidence>
<keyword evidence="8" id="KW-0677">Repeat</keyword>
<evidence type="ECO:0000256" key="7">
    <source>
        <dbReference type="ARBA" id="ARBA00022691"/>
    </source>
</evidence>
<evidence type="ECO:0000256" key="10">
    <source>
        <dbReference type="ARBA" id="ARBA00023015"/>
    </source>
</evidence>
<dbReference type="InterPro" id="IPR025789">
    <property type="entry name" value="DOT1_dom"/>
</dbReference>
<feature type="region of interest" description="Disordered" evidence="17">
    <location>
        <begin position="1"/>
        <end position="144"/>
    </location>
</feature>
<evidence type="ECO:0000256" key="12">
    <source>
        <dbReference type="ARBA" id="ARBA00023242"/>
    </source>
</evidence>
<dbReference type="GO" id="GO:0042393">
    <property type="term" value="F:histone binding"/>
    <property type="evidence" value="ECO:0007669"/>
    <property type="project" value="InterPro"/>
</dbReference>
<dbReference type="SUPFAM" id="SSF53335">
    <property type="entry name" value="S-adenosyl-L-methionine-dependent methyltransferases"/>
    <property type="match status" value="1"/>
</dbReference>
<evidence type="ECO:0000256" key="5">
    <source>
        <dbReference type="ARBA" id="ARBA00022603"/>
    </source>
</evidence>
<evidence type="ECO:0000256" key="1">
    <source>
        <dbReference type="ARBA" id="ARBA00003482"/>
    </source>
</evidence>
<comment type="catalytic activity">
    <reaction evidence="14 15">
        <text>L-lysyl(79)-[histone H3] + 3 S-adenosyl-L-methionine = N(6),N(6),N(6)-trimethyl-L-lysyl(79)-[histone H3] + 3 S-adenosyl-L-homocysteine + 3 H(+)</text>
        <dbReference type="Rhea" id="RHEA:60328"/>
        <dbReference type="Rhea" id="RHEA-COMP:15549"/>
        <dbReference type="Rhea" id="RHEA-COMP:15552"/>
        <dbReference type="ChEBI" id="CHEBI:15378"/>
        <dbReference type="ChEBI" id="CHEBI:29969"/>
        <dbReference type="ChEBI" id="CHEBI:57856"/>
        <dbReference type="ChEBI" id="CHEBI:59789"/>
        <dbReference type="ChEBI" id="CHEBI:61961"/>
        <dbReference type="EC" id="2.1.1.360"/>
    </reaction>
</comment>
<evidence type="ECO:0000256" key="9">
    <source>
        <dbReference type="ARBA" id="ARBA00022853"/>
    </source>
</evidence>
<dbReference type="PANTHER" id="PTHR21451">
    <property type="entry name" value="HISTONE H3 METHYLTRANSFERASE"/>
    <property type="match status" value="1"/>
</dbReference>
<keyword evidence="10 15" id="KW-0805">Transcription regulation</keyword>
<keyword evidence="6 15" id="KW-0808">Transferase</keyword>
<comment type="function">
    <text evidence="1 15">Histone methyltransferase that specifically trimethylates histone H3 to form H3K79me3. This methylation is required for telomere silencing and for the pachytene checkpoint during the meiotic cell cycle by allowing the recruitment of RAD9 to double strand breaks. Nucleosomes are preferred as substrate compared to free histone.</text>
</comment>
<gene>
    <name evidence="19" type="ORF">D0Z07_5045</name>
</gene>
<evidence type="ECO:0000256" key="16">
    <source>
        <dbReference type="PIRSR" id="PIRSR017570-1"/>
    </source>
</evidence>
<feature type="binding site" evidence="16">
    <location>
        <begin position="342"/>
        <end position="351"/>
    </location>
    <ligand>
        <name>S-adenosyl-L-methionine</name>
        <dbReference type="ChEBI" id="CHEBI:59789"/>
    </ligand>
</feature>
<dbReference type="Pfam" id="PF08123">
    <property type="entry name" value="DOT1"/>
    <property type="match status" value="1"/>
</dbReference>
<evidence type="ECO:0000313" key="20">
    <source>
        <dbReference type="Proteomes" id="UP000785200"/>
    </source>
</evidence>
<dbReference type="Gene3D" id="3.40.50.150">
    <property type="entry name" value="Vaccinia Virus protein VP39"/>
    <property type="match status" value="1"/>
</dbReference>
<dbReference type="PIRSF" id="PIRSF017570">
    <property type="entry name" value="Histone_H3-K79_MeTrfase"/>
    <property type="match status" value="1"/>
</dbReference>
<comment type="similarity">
    <text evidence="15">Belongs to the class I-like SAM-binding methyltransferase superfamily. DOT1 family.</text>
</comment>
<accession>A0A9P6VJ27</accession>
<evidence type="ECO:0000259" key="18">
    <source>
        <dbReference type="PROSITE" id="PS51569"/>
    </source>
</evidence>
<evidence type="ECO:0000256" key="8">
    <source>
        <dbReference type="ARBA" id="ARBA00022737"/>
    </source>
</evidence>
<dbReference type="GO" id="GO:0000077">
    <property type="term" value="P:DNA damage checkpoint signaling"/>
    <property type="evidence" value="ECO:0007669"/>
    <property type="project" value="InterPro"/>
</dbReference>
<dbReference type="GO" id="GO:0032259">
    <property type="term" value="P:methylation"/>
    <property type="evidence" value="ECO:0007669"/>
    <property type="project" value="UniProtKB-KW"/>
</dbReference>
<evidence type="ECO:0000256" key="11">
    <source>
        <dbReference type="ARBA" id="ARBA00023163"/>
    </source>
</evidence>
<name>A0A9P6VJ27_9HELO</name>
<dbReference type="PROSITE" id="PS51569">
    <property type="entry name" value="DOT1"/>
    <property type="match status" value="1"/>
</dbReference>
<proteinExistence type="inferred from homology"/>
<dbReference type="Proteomes" id="UP000785200">
    <property type="component" value="Unassembled WGS sequence"/>
</dbReference>
<keyword evidence="20" id="KW-1185">Reference proteome</keyword>
<keyword evidence="7 15" id="KW-0949">S-adenosyl-L-methionine</keyword>
<keyword evidence="9 15" id="KW-0156">Chromatin regulator</keyword>
<dbReference type="GO" id="GO:0000781">
    <property type="term" value="C:chromosome, telomeric region"/>
    <property type="evidence" value="ECO:0007669"/>
    <property type="project" value="GOC"/>
</dbReference>
<evidence type="ECO:0000256" key="17">
    <source>
        <dbReference type="SAM" id="MobiDB-lite"/>
    </source>
</evidence>
<organism evidence="19 20">
    <name type="scientific">Hyphodiscus hymeniophilus</name>
    <dbReference type="NCBI Taxonomy" id="353542"/>
    <lineage>
        <taxon>Eukaryota</taxon>
        <taxon>Fungi</taxon>
        <taxon>Dikarya</taxon>
        <taxon>Ascomycota</taxon>
        <taxon>Pezizomycotina</taxon>
        <taxon>Leotiomycetes</taxon>
        <taxon>Helotiales</taxon>
        <taxon>Hyphodiscaceae</taxon>
        <taxon>Hyphodiscus</taxon>
    </lineage>
</organism>
<evidence type="ECO:0000313" key="19">
    <source>
        <dbReference type="EMBL" id="KAG0649031.1"/>
    </source>
</evidence>
<comment type="subcellular location">
    <subcellularLocation>
        <location evidence="2 15">Nucleus</location>
    </subcellularLocation>
</comment>
<feature type="compositionally biased region" description="Acidic residues" evidence="17">
    <location>
        <begin position="95"/>
        <end position="105"/>
    </location>
</feature>
<protein>
    <recommendedName>
        <fullName evidence="4 15">Histone-lysine N-methyltransferase, H3 lysine-79 specific</fullName>
        <ecNumber evidence="3 15">2.1.1.360</ecNumber>
    </recommendedName>
    <alternativeName>
        <fullName evidence="13 15">Histone H3-K79 methyltransferase</fullName>
    </alternativeName>
</protein>
<dbReference type="InterPro" id="IPR030445">
    <property type="entry name" value="H3-K79_meTrfase"/>
</dbReference>
<dbReference type="GO" id="GO:0140956">
    <property type="term" value="F:histone H3K79 trimethyltransferase activity"/>
    <property type="evidence" value="ECO:0007669"/>
    <property type="project" value="UniProtKB-EC"/>
</dbReference>
<dbReference type="OrthoDB" id="443402at2759"/>
<keyword evidence="12 15" id="KW-0539">Nucleus</keyword>
<feature type="binding site" evidence="16">
    <location>
        <begin position="319"/>
        <end position="322"/>
    </location>
    <ligand>
        <name>S-adenosyl-L-methionine</name>
        <dbReference type="ChEBI" id="CHEBI:59789"/>
    </ligand>
</feature>
<dbReference type="PANTHER" id="PTHR21451:SF0">
    <property type="entry name" value="HISTONE-LYSINE N-METHYLTRANSFERASE, H3 LYSINE-79 SPECIFIC"/>
    <property type="match status" value="1"/>
</dbReference>
<dbReference type="GO" id="GO:0005634">
    <property type="term" value="C:nucleus"/>
    <property type="evidence" value="ECO:0007669"/>
    <property type="project" value="UniProtKB-SubCell"/>
</dbReference>
<keyword evidence="11 15" id="KW-0804">Transcription</keyword>
<dbReference type="InterPro" id="IPR021162">
    <property type="entry name" value="Dot1"/>
</dbReference>
<dbReference type="GO" id="GO:0006281">
    <property type="term" value="P:DNA repair"/>
    <property type="evidence" value="ECO:0007669"/>
    <property type="project" value="InterPro"/>
</dbReference>
<dbReference type="EC" id="2.1.1.360" evidence="3 15"/>
<evidence type="ECO:0000256" key="2">
    <source>
        <dbReference type="ARBA" id="ARBA00004123"/>
    </source>
</evidence>
<dbReference type="InterPro" id="IPR029063">
    <property type="entry name" value="SAM-dependent_MTases_sf"/>
</dbReference>
<evidence type="ECO:0000256" key="15">
    <source>
        <dbReference type="PIRNR" id="PIRNR017570"/>
    </source>
</evidence>
<sequence>MFGGAKSSIKPVSQHTRTERIAAPKAPAPLPSRLAATAKAARAFGKTHDPKRSSPANAQRHTHSPATPDRLDVPSTKRKASRQRSPGEAKPNFGDDSDDDDEGYADDLASRSSVGSNKRQRTEPPTPTIDTKRKLRSKRGFSRDDGLFPMIHAADVASPVRKSKVPDLQAHKVTVELKYPSASQRERYDLVYGKDKIDSLREIYDIARIVAEVYLTEDQQKPFTDENSGFIRKIQRAMNLLSRNRQDQDLIDGFKSAVNAYNEALEALIKDGVLAKNLDNKHHLPLDMVHIILRQVYDRAVSPEVDLLKAYENGTDNVYGELLDSFISKILKETKMKSDQVFVDLGSGVGNVALQAALEIGCESWGCEMMKNAYTLADRQKEEFQARCRLWGVRPGRVRLEKGDFLENNPIKETIKRADVILINNQAFTTELNEKLKLLFLDVKDGCQIISLRPFITPGHQITEWNLYDPINNFRDEEDSYYGRSVSWTDAGGKYYRTTKDEKRLQSFIKKLAPKE</sequence>
<feature type="binding site" evidence="16">
    <location>
        <position position="368"/>
    </location>
    <ligand>
        <name>S-adenosyl-L-methionine</name>
        <dbReference type="ChEBI" id="CHEBI:59789"/>
    </ligand>
</feature>
<keyword evidence="5 15" id="KW-0489">Methyltransferase</keyword>
<feature type="binding site" evidence="16">
    <location>
        <begin position="404"/>
        <end position="405"/>
    </location>
    <ligand>
        <name>S-adenosyl-L-methionine</name>
        <dbReference type="ChEBI" id="CHEBI:59789"/>
    </ligand>
</feature>
<evidence type="ECO:0000256" key="14">
    <source>
        <dbReference type="ARBA" id="ARBA00047770"/>
    </source>
</evidence>
<evidence type="ECO:0000256" key="3">
    <source>
        <dbReference type="ARBA" id="ARBA00012190"/>
    </source>
</evidence>
<dbReference type="CDD" id="cd02440">
    <property type="entry name" value="AdoMet_MTases"/>
    <property type="match status" value="1"/>
</dbReference>
<dbReference type="EMBL" id="VNKQ01000009">
    <property type="protein sequence ID" value="KAG0649031.1"/>
    <property type="molecule type" value="Genomic_DNA"/>
</dbReference>
<dbReference type="GO" id="GO:0031509">
    <property type="term" value="P:subtelomeric heterochromatin formation"/>
    <property type="evidence" value="ECO:0007669"/>
    <property type="project" value="InterPro"/>
</dbReference>
<dbReference type="GO" id="GO:0000786">
    <property type="term" value="C:nucleosome"/>
    <property type="evidence" value="ECO:0007669"/>
    <property type="project" value="InterPro"/>
</dbReference>
<evidence type="ECO:0000256" key="4">
    <source>
        <dbReference type="ARBA" id="ARBA00020987"/>
    </source>
</evidence>
<dbReference type="AlphaFoldDB" id="A0A9P6VJ27"/>
<comment type="caution">
    <text evidence="19">The sequence shown here is derived from an EMBL/GenBank/DDBJ whole genome shotgun (WGS) entry which is preliminary data.</text>
</comment>
<dbReference type="Gene3D" id="1.10.260.170">
    <property type="match status" value="1"/>
</dbReference>
<dbReference type="FunFam" id="3.40.50.150:FF:000033">
    <property type="entry name" value="Histone-lysine N-methyltransferase, H3 lysine-79 specific"/>
    <property type="match status" value="1"/>
</dbReference>
<evidence type="ECO:0000256" key="13">
    <source>
        <dbReference type="ARBA" id="ARBA00029821"/>
    </source>
</evidence>
<reference evidence="19" key="1">
    <citation type="submission" date="2019-07" db="EMBL/GenBank/DDBJ databases">
        <title>Hyphodiscus hymeniophilus genome sequencing and assembly.</title>
        <authorList>
            <person name="Kramer G."/>
            <person name="Nodwell J."/>
        </authorList>
    </citation>
    <scope>NUCLEOTIDE SEQUENCE</scope>
    <source>
        <strain evidence="19">ATCC 34498</strain>
    </source>
</reference>